<accession>W5TQ57</accession>
<dbReference type="Proteomes" id="UP000019150">
    <property type="component" value="Chromosome"/>
</dbReference>
<evidence type="ECO:0000313" key="1">
    <source>
        <dbReference type="EMBL" id="AHH21088.1"/>
    </source>
</evidence>
<organism evidence="1 2">
    <name type="scientific">Nocardia nova SH22a</name>
    <dbReference type="NCBI Taxonomy" id="1415166"/>
    <lineage>
        <taxon>Bacteria</taxon>
        <taxon>Bacillati</taxon>
        <taxon>Actinomycetota</taxon>
        <taxon>Actinomycetes</taxon>
        <taxon>Mycobacteriales</taxon>
        <taxon>Nocardiaceae</taxon>
        <taxon>Nocardia</taxon>
    </lineage>
</organism>
<dbReference type="AlphaFoldDB" id="W5TQ57"/>
<proteinExistence type="predicted"/>
<sequence length="37" mass="3775">MLTGSRVGPSAPRGIGRMPVTADAAAGAMVSSRYARR</sequence>
<protein>
    <submittedName>
        <fullName evidence="1">Uncharacterized protein</fullName>
    </submittedName>
</protein>
<gene>
    <name evidence="1" type="ORF">NONO_c63180</name>
</gene>
<dbReference type="EMBL" id="CP006850">
    <property type="protein sequence ID" value="AHH21088.1"/>
    <property type="molecule type" value="Genomic_DNA"/>
</dbReference>
<dbReference type="STRING" id="1415166.NONO_c63180"/>
<evidence type="ECO:0000313" key="2">
    <source>
        <dbReference type="Proteomes" id="UP000019150"/>
    </source>
</evidence>
<dbReference type="PATRIC" id="fig|1415166.3.peg.6490"/>
<reference evidence="1 2" key="1">
    <citation type="journal article" date="2014" name="Appl. Environ. Microbiol.">
        <title>Insights into the Microbial Degradation of Rubber and Gutta-Percha by Analysis of the Complete Genome of Nocardia nova SH22a.</title>
        <authorList>
            <person name="Luo Q."/>
            <person name="Hiessl S."/>
            <person name="Poehlein A."/>
            <person name="Daniel R."/>
            <person name="Steinbuchel A."/>
        </authorList>
    </citation>
    <scope>NUCLEOTIDE SEQUENCE [LARGE SCALE GENOMIC DNA]</scope>
    <source>
        <strain evidence="1">SH22a</strain>
    </source>
</reference>
<name>W5TQ57_9NOCA</name>
<dbReference type="KEGG" id="nno:NONO_c63180"/>
<keyword evidence="2" id="KW-1185">Reference proteome</keyword>
<dbReference type="HOGENOM" id="CLU_3346477_0_0_11"/>